<evidence type="ECO:0000256" key="5">
    <source>
        <dbReference type="ARBA" id="ARBA00023014"/>
    </source>
</evidence>
<evidence type="ECO:0000256" key="2">
    <source>
        <dbReference type="ARBA" id="ARBA00022723"/>
    </source>
</evidence>
<dbReference type="InterPro" id="IPR036884">
    <property type="entry name" value="2Fe-2S-bd_dom_sf"/>
</dbReference>
<dbReference type="Gene3D" id="3.10.20.30">
    <property type="match status" value="1"/>
</dbReference>
<dbReference type="InterPro" id="IPR012675">
    <property type="entry name" value="Beta-grasp_dom_sf"/>
</dbReference>
<reference evidence="7 8" key="1">
    <citation type="submission" date="2010-05" db="EMBL/GenBank/DDBJ databases">
        <authorList>
            <person name="Qin X."/>
            <person name="Bachman B."/>
            <person name="Battles P."/>
            <person name="Bell A."/>
            <person name="Bess C."/>
            <person name="Bickham C."/>
            <person name="Chaboub L."/>
            <person name="Chen D."/>
            <person name="Coyle M."/>
            <person name="Deiros D.R."/>
            <person name="Dinh H."/>
            <person name="Forbes L."/>
            <person name="Fowler G."/>
            <person name="Francisco L."/>
            <person name="Fu Q."/>
            <person name="Gubbala S."/>
            <person name="Hale W."/>
            <person name="Han Y."/>
            <person name="Hemphill L."/>
            <person name="Highlander S.K."/>
            <person name="Hirani K."/>
            <person name="Hogues M."/>
            <person name="Jackson L."/>
            <person name="Jakkamsetti A."/>
            <person name="Javaid M."/>
            <person name="Jiang H."/>
            <person name="Korchina V."/>
            <person name="Kovar C."/>
            <person name="Lara F."/>
            <person name="Lee S."/>
            <person name="Mata R."/>
            <person name="Mathew T."/>
            <person name="Moen C."/>
            <person name="Morales K."/>
            <person name="Munidasa M."/>
            <person name="Nazareth L."/>
            <person name="Ngo R."/>
            <person name="Nguyen L."/>
            <person name="Okwuonu G."/>
            <person name="Ongeri F."/>
            <person name="Patil S."/>
            <person name="Petrosino J."/>
            <person name="Pham C."/>
            <person name="Pham P."/>
            <person name="Pu L.-L."/>
            <person name="Puazo M."/>
            <person name="Raj R."/>
            <person name="Reid J."/>
            <person name="Rouhana J."/>
            <person name="Saada N."/>
            <person name="Shang Y."/>
            <person name="Simmons D."/>
            <person name="Thornton R."/>
            <person name="Warren J."/>
            <person name="Weissenberger G."/>
            <person name="Zhang J."/>
            <person name="Zhang L."/>
            <person name="Zhou C."/>
            <person name="Zhu D."/>
            <person name="Muzny D."/>
            <person name="Worley K."/>
            <person name="Gibbs R."/>
        </authorList>
    </citation>
    <scope>NUCLEOTIDE SEQUENCE [LARGE SCALE GENOMIC DNA]</scope>
    <source>
        <strain evidence="7 8">NAP08</strain>
    </source>
</reference>
<dbReference type="SUPFAM" id="SSF54292">
    <property type="entry name" value="2Fe-2S ferredoxin-like"/>
    <property type="match status" value="1"/>
</dbReference>
<dbReference type="Pfam" id="PF00111">
    <property type="entry name" value="Fer2"/>
    <property type="match status" value="1"/>
</dbReference>
<dbReference type="SUPFAM" id="SSF47741">
    <property type="entry name" value="CO dehydrogenase ISP C-domain like"/>
    <property type="match status" value="1"/>
</dbReference>
<keyword evidence="3" id="KW-0560">Oxidoreductase</keyword>
<dbReference type="InterPro" id="IPR036010">
    <property type="entry name" value="2Fe-2S_ferredoxin-like_sf"/>
</dbReference>
<dbReference type="EMBL" id="ADNX01000037">
    <property type="protein sequence ID" value="EFH07484.1"/>
    <property type="molecule type" value="Genomic_DNA"/>
</dbReference>
<evidence type="ECO:0000313" key="7">
    <source>
        <dbReference type="EMBL" id="EFH07484.1"/>
    </source>
</evidence>
<gene>
    <name evidence="7" type="ORF">HMPREF0220_1517</name>
</gene>
<keyword evidence="1" id="KW-0001">2Fe-2S</keyword>
<dbReference type="PROSITE" id="PS00197">
    <property type="entry name" value="2FE2S_FER_1"/>
    <property type="match status" value="1"/>
</dbReference>
<dbReference type="GO" id="GO:0016491">
    <property type="term" value="F:oxidoreductase activity"/>
    <property type="evidence" value="ECO:0007669"/>
    <property type="project" value="UniProtKB-KW"/>
</dbReference>
<dbReference type="GO" id="GO:0046872">
    <property type="term" value="F:metal ion binding"/>
    <property type="evidence" value="ECO:0007669"/>
    <property type="project" value="UniProtKB-KW"/>
</dbReference>
<dbReference type="InterPro" id="IPR006058">
    <property type="entry name" value="2Fe2S_fd_BS"/>
</dbReference>
<sequence length="155" mass="17238">MSFEVIYLIIKCTINNKEKELSIRPDDFLADTLRENGYVSVKKGCDTGSCGLCTVMVNDKAVLSCNYLTARVDGQHITTLEGVLDEAKEFGDFLADEGADQCGFCAPGFIMMVLAMKRELQNPTEEEVIDYVNGNLCRCTGYKGQLRAIHKYLNT</sequence>
<comment type="caution">
    <text evidence="7">The sequence shown here is derived from an EMBL/GenBank/DDBJ whole genome shotgun (WGS) entry which is preliminary data.</text>
</comment>
<dbReference type="CDD" id="cd00207">
    <property type="entry name" value="fer2"/>
    <property type="match status" value="1"/>
</dbReference>
<evidence type="ECO:0000256" key="1">
    <source>
        <dbReference type="ARBA" id="ARBA00022714"/>
    </source>
</evidence>
<dbReference type="InterPro" id="IPR051452">
    <property type="entry name" value="Diverse_Oxidoreductases"/>
</dbReference>
<dbReference type="Gene3D" id="1.10.150.120">
    <property type="entry name" value="[2Fe-2S]-binding domain"/>
    <property type="match status" value="1"/>
</dbReference>
<dbReference type="HOGENOM" id="CLU_052511_3_1_9"/>
<dbReference type="Proteomes" id="UP000003227">
    <property type="component" value="Unassembled WGS sequence"/>
</dbReference>
<feature type="domain" description="2Fe-2S ferredoxin-type" evidence="6">
    <location>
        <begin position="8"/>
        <end position="83"/>
    </location>
</feature>
<dbReference type="PROSITE" id="PS51085">
    <property type="entry name" value="2FE2S_FER_2"/>
    <property type="match status" value="1"/>
</dbReference>
<dbReference type="InterPro" id="IPR001041">
    <property type="entry name" value="2Fe-2S_ferredoxin-type"/>
</dbReference>
<organism evidence="7 8">
    <name type="scientific">Clostridioides difficile NAP08</name>
    <dbReference type="NCBI Taxonomy" id="525259"/>
    <lineage>
        <taxon>Bacteria</taxon>
        <taxon>Bacillati</taxon>
        <taxon>Bacillota</taxon>
        <taxon>Clostridia</taxon>
        <taxon>Peptostreptococcales</taxon>
        <taxon>Peptostreptococcaceae</taxon>
        <taxon>Clostridioides</taxon>
    </lineage>
</organism>
<dbReference type="InterPro" id="IPR002888">
    <property type="entry name" value="2Fe-2S-bd"/>
</dbReference>
<accession>D5Q3N5</accession>
<dbReference type="PANTHER" id="PTHR44379">
    <property type="entry name" value="OXIDOREDUCTASE WITH IRON-SULFUR SUBUNIT"/>
    <property type="match status" value="1"/>
</dbReference>
<dbReference type="Pfam" id="PF01799">
    <property type="entry name" value="Fer2_2"/>
    <property type="match status" value="1"/>
</dbReference>
<evidence type="ECO:0000256" key="3">
    <source>
        <dbReference type="ARBA" id="ARBA00023002"/>
    </source>
</evidence>
<dbReference type="GO" id="GO:0051537">
    <property type="term" value="F:2 iron, 2 sulfur cluster binding"/>
    <property type="evidence" value="ECO:0007669"/>
    <property type="project" value="UniProtKB-KW"/>
</dbReference>
<keyword evidence="2" id="KW-0479">Metal-binding</keyword>
<keyword evidence="4" id="KW-0408">Iron</keyword>
<evidence type="ECO:0000313" key="8">
    <source>
        <dbReference type="Proteomes" id="UP000003227"/>
    </source>
</evidence>
<dbReference type="AlphaFoldDB" id="D5Q3N5"/>
<dbReference type="PANTHER" id="PTHR44379:SF8">
    <property type="entry name" value="XANTHINE DEHYDROGENASE IRON-SULFUR-BINDING SUBUNIT XDHC-RELATED"/>
    <property type="match status" value="1"/>
</dbReference>
<evidence type="ECO:0000259" key="6">
    <source>
        <dbReference type="PROSITE" id="PS51085"/>
    </source>
</evidence>
<evidence type="ECO:0000256" key="4">
    <source>
        <dbReference type="ARBA" id="ARBA00023004"/>
    </source>
</evidence>
<name>D5Q3N5_CLODI</name>
<keyword evidence="5" id="KW-0411">Iron-sulfur</keyword>
<proteinExistence type="predicted"/>
<protein>
    <submittedName>
        <fullName evidence="7">2Fe-2S iron-sulfur cluster-binding domain protein</fullName>
    </submittedName>
</protein>